<sequence>MDIENSITNHTEFSGGNDTSDSSAAEQHKDSSAAEQHKDSSAAEQHKDSSAAEQHKAKAISPEDAVRNISSITRSYSNYSISISGQLLSTILPYSTSLSSPSSRFLQPQHQSPS</sequence>
<gene>
    <name evidence="1" type="ORF">MJO28_000268</name>
</gene>
<evidence type="ECO:0000313" key="2">
    <source>
        <dbReference type="Proteomes" id="UP001060170"/>
    </source>
</evidence>
<dbReference type="Proteomes" id="UP001060170">
    <property type="component" value="Chromosome 1"/>
</dbReference>
<reference evidence="1 2" key="3">
    <citation type="journal article" date="2022" name="Microbiol. Spectr.">
        <title>Folding features and dynamics of 3D genome architecture in plant fungal pathogens.</title>
        <authorList>
            <person name="Xia C."/>
        </authorList>
    </citation>
    <scope>NUCLEOTIDE SEQUENCE [LARGE SCALE GENOMIC DNA]</scope>
    <source>
        <strain evidence="1 2">93-210</strain>
    </source>
</reference>
<accession>A0ACC0EWR9</accession>
<reference evidence="2" key="1">
    <citation type="journal article" date="2018" name="BMC Genomics">
        <title>Genomic insights into host adaptation between the wheat stripe rust pathogen (Puccinia striiformis f. sp. tritici) and the barley stripe rust pathogen (Puccinia striiformis f. sp. hordei).</title>
        <authorList>
            <person name="Xia C."/>
            <person name="Wang M."/>
            <person name="Yin C."/>
            <person name="Cornejo O.E."/>
            <person name="Hulbert S.H."/>
            <person name="Chen X."/>
        </authorList>
    </citation>
    <scope>NUCLEOTIDE SEQUENCE [LARGE SCALE GENOMIC DNA]</scope>
    <source>
        <strain evidence="2">93-210</strain>
    </source>
</reference>
<keyword evidence="2" id="KW-1185">Reference proteome</keyword>
<name>A0ACC0EWR9_9BASI</name>
<organism evidence="1 2">
    <name type="scientific">Puccinia striiformis f. sp. tritici</name>
    <dbReference type="NCBI Taxonomy" id="168172"/>
    <lineage>
        <taxon>Eukaryota</taxon>
        <taxon>Fungi</taxon>
        <taxon>Dikarya</taxon>
        <taxon>Basidiomycota</taxon>
        <taxon>Pucciniomycotina</taxon>
        <taxon>Pucciniomycetes</taxon>
        <taxon>Pucciniales</taxon>
        <taxon>Pucciniaceae</taxon>
        <taxon>Puccinia</taxon>
    </lineage>
</organism>
<proteinExistence type="predicted"/>
<evidence type="ECO:0000313" key="1">
    <source>
        <dbReference type="EMBL" id="KAI7962174.1"/>
    </source>
</evidence>
<dbReference type="EMBL" id="CM045865">
    <property type="protein sequence ID" value="KAI7962174.1"/>
    <property type="molecule type" value="Genomic_DNA"/>
</dbReference>
<reference evidence="2" key="2">
    <citation type="journal article" date="2018" name="Mol. Plant Microbe Interact.">
        <title>Genome sequence resources for the wheat stripe rust pathogen (Puccinia striiformis f. sp. tritici) and the barley stripe rust pathogen (Puccinia striiformis f. sp. hordei).</title>
        <authorList>
            <person name="Xia C."/>
            <person name="Wang M."/>
            <person name="Yin C."/>
            <person name="Cornejo O.E."/>
            <person name="Hulbert S.H."/>
            <person name="Chen X."/>
        </authorList>
    </citation>
    <scope>NUCLEOTIDE SEQUENCE [LARGE SCALE GENOMIC DNA]</scope>
    <source>
        <strain evidence="2">93-210</strain>
    </source>
</reference>
<comment type="caution">
    <text evidence="1">The sequence shown here is derived from an EMBL/GenBank/DDBJ whole genome shotgun (WGS) entry which is preliminary data.</text>
</comment>
<protein>
    <submittedName>
        <fullName evidence="1">Uncharacterized protein</fullName>
    </submittedName>
</protein>